<dbReference type="PANTHER" id="PTHR19375">
    <property type="entry name" value="HEAT SHOCK PROTEIN 70KDA"/>
    <property type="match status" value="1"/>
</dbReference>
<evidence type="ECO:0000256" key="1">
    <source>
        <dbReference type="ARBA" id="ARBA00007381"/>
    </source>
</evidence>
<dbReference type="Pfam" id="PF00012">
    <property type="entry name" value="HSP70"/>
    <property type="match status" value="3"/>
</dbReference>
<protein>
    <submittedName>
        <fullName evidence="7">Chaperone protein dnaK (HSP70) (Heat shock 70 kDa protein) (Heat shock protein 70)</fullName>
    </submittedName>
</protein>
<dbReference type="EMBL" id="CAMXCT030001305">
    <property type="protein sequence ID" value="CAL4776142.1"/>
    <property type="molecule type" value="Genomic_DNA"/>
</dbReference>
<reference evidence="5" key="1">
    <citation type="submission" date="2022-10" db="EMBL/GenBank/DDBJ databases">
        <authorList>
            <person name="Chen Y."/>
            <person name="Dougan E. K."/>
            <person name="Chan C."/>
            <person name="Rhodes N."/>
            <person name="Thang M."/>
        </authorList>
    </citation>
    <scope>NUCLEOTIDE SEQUENCE</scope>
</reference>
<gene>
    <name evidence="5" type="ORF">C1SCF055_LOCUS15953</name>
</gene>
<proteinExistence type="inferred from homology"/>
<dbReference type="GO" id="GO:0140662">
    <property type="term" value="F:ATP-dependent protein folding chaperone"/>
    <property type="evidence" value="ECO:0007669"/>
    <property type="project" value="InterPro"/>
</dbReference>
<evidence type="ECO:0000256" key="3">
    <source>
        <dbReference type="ARBA" id="ARBA00022840"/>
    </source>
</evidence>
<reference evidence="6" key="2">
    <citation type="submission" date="2024-04" db="EMBL/GenBank/DDBJ databases">
        <authorList>
            <person name="Chen Y."/>
            <person name="Shah S."/>
            <person name="Dougan E. K."/>
            <person name="Thang M."/>
            <person name="Chan C."/>
        </authorList>
    </citation>
    <scope>NUCLEOTIDE SEQUENCE [LARGE SCALE GENOMIC DNA]</scope>
</reference>
<feature type="region of interest" description="Disordered" evidence="4">
    <location>
        <begin position="353"/>
        <end position="381"/>
    </location>
</feature>
<evidence type="ECO:0000313" key="8">
    <source>
        <dbReference type="Proteomes" id="UP001152797"/>
    </source>
</evidence>
<sequence length="1075" mass="119822">MLGLACGRLWFFVADPRVFRSMKRLLGRTYAEAHEIGLRPSDLGADPAGYVGLPEDQAQQLVRLLLPGGQTISVEEVVAVLIKALVQIAERYLGQPVKRAVLGVPARWTANQKRALEYAAELAGLESVRLVAEPELAVRAYGIRTSPNADFLSGGNLGPKPANMKSRLELKEDRLRLEENPYSASAEELSAFKETMRKIEDPTAKHILVADLGGGTFDACIVRKWVEWDQLDMLFTSGDERLGGNDFDNALVAWCLKMMKPEMMRLKKWPLSKQSQDELRQVARKAKEKLSSSDSSEISFGPFKATITQDDFRVICLDVLKRMLETIREAAYGSNLRLPFETLADEAMLVAEKSKRKTKRPMTERDLRTRSKQLRSKHQKGDVEDDAEIMVDEILLIGAATWNPAVREILSLVTGVQPTSARIDPETAVALGAAILSSIMDNQMTDMQVNSHWRSSWTDYLMRKPDLLKRLQEEQRAKQAKMAEAAVKAFGNTHCHRPAENTEGCSAACSDLWQNVVTICGQPDATVSPLPLEIRDGEPVYRDIRFNQTHLWFYQNTNNVTVMNQPDQYRKLIINLEPCRGVVYLFVRKTRRCYPNPYSCIDVREGFEKREASQCTWTHFMSEIDGSRDGSPTFFEVPLSSTKYFISVYAPENSAYTLTVLADIGAFPRPGANGRLTARQLSELQVQISWDASGFVPPGISDAKQYWVYSSMLLESDNRTNMAVFLRPDKIMNTVCGLQNNTDRQYSIIPADQCSNGKCNATIDGVITDKRYVFNIVAESYRGHRMAYAGLIMRTDWEVIRQAANDRTLRVVGAVSGSVRNLFRCSVLKSGPLRAREAGAAGTPDLQAEIAQTIETQVARLIEQARVDTESKVKMELKQIRSTMVAMDERLDQMLAHLDGLQPQENADTLTAEAVAGLLSKTEQQWGQEIRTLKQELHQTILAHNHNADLIKHHKDTIDALRERCGKMTTSSSKSAEIQQQLRQLDARLKQQQKQRKLEPLFERLNALEMRVTAGSSAQAWGAAASYPRPAAPTLPRGIGAPPGIEVQAVAPGLKSGPKAAAGAVSPVAEESEEA</sequence>
<keyword evidence="3" id="KW-0067">ATP-binding</keyword>
<dbReference type="Gene3D" id="3.30.420.40">
    <property type="match status" value="4"/>
</dbReference>
<comment type="caution">
    <text evidence="5">The sequence shown here is derived from an EMBL/GenBank/DDBJ whole genome shotgun (WGS) entry which is preliminary data.</text>
</comment>
<accession>A0A9P1CBZ8</accession>
<dbReference type="EMBL" id="CAMXCT010001305">
    <property type="protein sequence ID" value="CAI3988830.1"/>
    <property type="molecule type" value="Genomic_DNA"/>
</dbReference>
<name>A0A9P1CBZ8_9DINO</name>
<feature type="compositionally biased region" description="Low complexity" evidence="4">
    <location>
        <begin position="1055"/>
        <end position="1069"/>
    </location>
</feature>
<dbReference type="OrthoDB" id="443874at2759"/>
<evidence type="ECO:0000313" key="7">
    <source>
        <dbReference type="EMBL" id="CAL4776142.1"/>
    </source>
</evidence>
<dbReference type="AlphaFoldDB" id="A0A9P1CBZ8"/>
<dbReference type="Gene3D" id="3.90.640.10">
    <property type="entry name" value="Actin, Chain A, domain 4"/>
    <property type="match status" value="1"/>
</dbReference>
<evidence type="ECO:0000313" key="6">
    <source>
        <dbReference type="EMBL" id="CAL1142205.1"/>
    </source>
</evidence>
<dbReference type="FunFam" id="3.30.420.40:FF:000028">
    <property type="entry name" value="heat shock 70 kDa protein-like"/>
    <property type="match status" value="1"/>
</dbReference>
<keyword evidence="2" id="KW-0547">Nucleotide-binding</keyword>
<dbReference type="SUPFAM" id="SSF53067">
    <property type="entry name" value="Actin-like ATPase domain"/>
    <property type="match status" value="2"/>
</dbReference>
<dbReference type="InterPro" id="IPR043129">
    <property type="entry name" value="ATPase_NBD"/>
</dbReference>
<dbReference type="Proteomes" id="UP001152797">
    <property type="component" value="Unassembled WGS sequence"/>
</dbReference>
<evidence type="ECO:0000256" key="4">
    <source>
        <dbReference type="SAM" id="MobiDB-lite"/>
    </source>
</evidence>
<feature type="region of interest" description="Disordered" evidence="4">
    <location>
        <begin position="1055"/>
        <end position="1075"/>
    </location>
</feature>
<evidence type="ECO:0000256" key="2">
    <source>
        <dbReference type="ARBA" id="ARBA00022741"/>
    </source>
</evidence>
<evidence type="ECO:0000313" key="5">
    <source>
        <dbReference type="EMBL" id="CAI3988830.1"/>
    </source>
</evidence>
<organism evidence="5">
    <name type="scientific">Cladocopium goreaui</name>
    <dbReference type="NCBI Taxonomy" id="2562237"/>
    <lineage>
        <taxon>Eukaryota</taxon>
        <taxon>Sar</taxon>
        <taxon>Alveolata</taxon>
        <taxon>Dinophyceae</taxon>
        <taxon>Suessiales</taxon>
        <taxon>Symbiodiniaceae</taxon>
        <taxon>Cladocopium</taxon>
    </lineage>
</organism>
<keyword evidence="8" id="KW-1185">Reference proteome</keyword>
<dbReference type="EMBL" id="CAMXCT020001305">
    <property type="protein sequence ID" value="CAL1142205.1"/>
    <property type="molecule type" value="Genomic_DNA"/>
</dbReference>
<comment type="similarity">
    <text evidence="1">Belongs to the heat shock protein 70 family.</text>
</comment>
<dbReference type="GO" id="GO:0005524">
    <property type="term" value="F:ATP binding"/>
    <property type="evidence" value="ECO:0007669"/>
    <property type="project" value="UniProtKB-KW"/>
</dbReference>
<dbReference type="InterPro" id="IPR013126">
    <property type="entry name" value="Hsp_70_fam"/>
</dbReference>